<keyword evidence="3" id="KW-1185">Reference proteome</keyword>
<sequence>MRDASEGLLLRATFMLARMHESVDFISDRFLTEIEDYGPHMTKVGQKLCSMASRLTNRCSGFEYFQNILVLIEDTIKEPTRFGGKRVRTLISYKDIRRLIGSVLPRVYRRSYGTLIHWKGSKGSIRWSIQSTAIGRIGRQRPVQRRRQKTNKKHFVQKDVSRRLFLSTFKSGRPSPEEKIKINSDALTILRPT</sequence>
<evidence type="ECO:0000313" key="1">
    <source>
        <dbReference type="EMBL" id="KAL2730737.1"/>
    </source>
</evidence>
<organism evidence="1 3">
    <name type="scientific">Vespula squamosa</name>
    <name type="common">Southern yellow jacket</name>
    <name type="synonym">Wasp</name>
    <dbReference type="NCBI Taxonomy" id="30214"/>
    <lineage>
        <taxon>Eukaryota</taxon>
        <taxon>Metazoa</taxon>
        <taxon>Ecdysozoa</taxon>
        <taxon>Arthropoda</taxon>
        <taxon>Hexapoda</taxon>
        <taxon>Insecta</taxon>
        <taxon>Pterygota</taxon>
        <taxon>Neoptera</taxon>
        <taxon>Endopterygota</taxon>
        <taxon>Hymenoptera</taxon>
        <taxon>Apocrita</taxon>
        <taxon>Aculeata</taxon>
        <taxon>Vespoidea</taxon>
        <taxon>Vespidae</taxon>
        <taxon>Vespinae</taxon>
        <taxon>Vespula</taxon>
    </lineage>
</organism>
<name>A0ABD2BDB1_VESSQ</name>
<evidence type="ECO:0000313" key="3">
    <source>
        <dbReference type="Proteomes" id="UP001607302"/>
    </source>
</evidence>
<evidence type="ECO:0000313" key="2">
    <source>
        <dbReference type="EMBL" id="KAL2730746.1"/>
    </source>
</evidence>
<reference evidence="1 3" key="1">
    <citation type="journal article" date="2024" name="Ann. Entomol. Soc. Am.">
        <title>Genomic analyses of the southern and eastern yellowjacket wasps (Hymenoptera: Vespidae) reveal evolutionary signatures of social life.</title>
        <authorList>
            <person name="Catto M.A."/>
            <person name="Caine P.B."/>
            <person name="Orr S.E."/>
            <person name="Hunt B.G."/>
            <person name="Goodisman M.A.D."/>
        </authorList>
    </citation>
    <scope>NUCLEOTIDE SEQUENCE [LARGE SCALE GENOMIC DNA]</scope>
    <source>
        <strain evidence="1">233</strain>
        <tissue evidence="1">Head and thorax</tissue>
    </source>
</reference>
<gene>
    <name evidence="1" type="ORF">V1478_005150</name>
    <name evidence="2" type="ORF">V1478_005159</name>
</gene>
<dbReference type="EMBL" id="JAUDFV010000110">
    <property type="protein sequence ID" value="KAL2730746.1"/>
    <property type="molecule type" value="Genomic_DNA"/>
</dbReference>
<dbReference type="AlphaFoldDB" id="A0ABD2BDB1"/>
<comment type="caution">
    <text evidence="1">The sequence shown here is derived from an EMBL/GenBank/DDBJ whole genome shotgun (WGS) entry which is preliminary data.</text>
</comment>
<protein>
    <submittedName>
        <fullName evidence="1">Uncharacterized protein</fullName>
    </submittedName>
</protein>
<proteinExistence type="predicted"/>
<accession>A0ABD2BDB1</accession>
<dbReference type="EMBL" id="JAUDFV010000110">
    <property type="protein sequence ID" value="KAL2730737.1"/>
    <property type="molecule type" value="Genomic_DNA"/>
</dbReference>
<dbReference type="Proteomes" id="UP001607302">
    <property type="component" value="Unassembled WGS sequence"/>
</dbReference>